<dbReference type="Proteomes" id="UP000295416">
    <property type="component" value="Unassembled WGS sequence"/>
</dbReference>
<evidence type="ECO:0000259" key="1">
    <source>
        <dbReference type="Pfam" id="PF06983"/>
    </source>
</evidence>
<dbReference type="PANTHER" id="PTHR33990">
    <property type="entry name" value="PROTEIN YJDN-RELATED"/>
    <property type="match status" value="1"/>
</dbReference>
<sequence>MKNQATPYLIFDGNARDALEYYKDVFDGEISDVQTYGEADFPTPPEAAEKIIHGRFKKGDFLVMVSDTFPGKPVQFGNNISLALELENEEEIQALYDALSQQGSVHMELQDTFWGAKYAKVQDKFGITWDLNYTKA</sequence>
<reference evidence="2 3" key="1">
    <citation type="submission" date="2019-03" db="EMBL/GenBank/DDBJ databases">
        <title>Genomic Encyclopedia of Type Strains, Phase IV (KMG-IV): sequencing the most valuable type-strain genomes for metagenomic binning, comparative biology and taxonomic classification.</title>
        <authorList>
            <person name="Goeker M."/>
        </authorList>
    </citation>
    <scope>NUCLEOTIDE SEQUENCE [LARGE SCALE GENOMIC DNA]</scope>
    <source>
        <strain evidence="2 3">DSM 19377</strain>
    </source>
</reference>
<keyword evidence="3" id="KW-1185">Reference proteome</keyword>
<feature type="domain" description="PhnB-like" evidence="1">
    <location>
        <begin position="4"/>
        <end position="131"/>
    </location>
</feature>
<dbReference type="InterPro" id="IPR028973">
    <property type="entry name" value="PhnB-like"/>
</dbReference>
<gene>
    <name evidence="2" type="ORF">EV207_11662</name>
</gene>
<dbReference type="PANTHER" id="PTHR33990:SF1">
    <property type="entry name" value="PROTEIN YJDN"/>
    <property type="match status" value="1"/>
</dbReference>
<dbReference type="Pfam" id="PF06983">
    <property type="entry name" value="3-dmu-9_3-mt"/>
    <property type="match status" value="1"/>
</dbReference>
<dbReference type="RefSeq" id="WP_132746408.1">
    <property type="nucleotide sequence ID" value="NZ_SLXK01000016.1"/>
</dbReference>
<dbReference type="InterPro" id="IPR029068">
    <property type="entry name" value="Glyas_Bleomycin-R_OHBP_Dase"/>
</dbReference>
<accession>A0A4R2P241</accession>
<dbReference type="AlphaFoldDB" id="A0A4R2P241"/>
<comment type="caution">
    <text evidence="2">The sequence shown here is derived from an EMBL/GenBank/DDBJ whole genome shotgun (WGS) entry which is preliminary data.</text>
</comment>
<dbReference type="OrthoDB" id="9795306at2"/>
<dbReference type="EMBL" id="SLXK01000016">
    <property type="protein sequence ID" value="TCP28750.1"/>
    <property type="molecule type" value="Genomic_DNA"/>
</dbReference>
<evidence type="ECO:0000313" key="3">
    <source>
        <dbReference type="Proteomes" id="UP000295416"/>
    </source>
</evidence>
<organism evidence="2 3">
    <name type="scientific">Scopulibacillus darangshiensis</name>
    <dbReference type="NCBI Taxonomy" id="442528"/>
    <lineage>
        <taxon>Bacteria</taxon>
        <taxon>Bacillati</taxon>
        <taxon>Bacillota</taxon>
        <taxon>Bacilli</taxon>
        <taxon>Bacillales</taxon>
        <taxon>Sporolactobacillaceae</taxon>
        <taxon>Scopulibacillus</taxon>
    </lineage>
</organism>
<protein>
    <submittedName>
        <fullName evidence="2">PhnB protein</fullName>
    </submittedName>
</protein>
<name>A0A4R2P241_9BACL</name>
<evidence type="ECO:0000313" key="2">
    <source>
        <dbReference type="EMBL" id="TCP28750.1"/>
    </source>
</evidence>
<dbReference type="Gene3D" id="3.10.180.10">
    <property type="entry name" value="2,3-Dihydroxybiphenyl 1,2-Dioxygenase, domain 1"/>
    <property type="match status" value="1"/>
</dbReference>
<dbReference type="SUPFAM" id="SSF54593">
    <property type="entry name" value="Glyoxalase/Bleomycin resistance protein/Dihydroxybiphenyl dioxygenase"/>
    <property type="match status" value="1"/>
</dbReference>
<dbReference type="CDD" id="cd06588">
    <property type="entry name" value="PhnB_like"/>
    <property type="match status" value="1"/>
</dbReference>
<proteinExistence type="predicted"/>